<evidence type="ECO:0000256" key="1">
    <source>
        <dbReference type="ARBA" id="ARBA00023015"/>
    </source>
</evidence>
<dbReference type="RefSeq" id="WP_144996057.1">
    <property type="nucleotide sequence ID" value="NZ_CP036281.1"/>
</dbReference>
<keyword evidence="1" id="KW-0805">Transcription regulation</keyword>
<sequence>MLEYDFEQSLGYWTALTSHAYRRTLDAELNRQNITIRQWEVLALLSLNGEQNQVQLADQLCIEPPTLAGVIKRMERDGWLERTCCQEDRRKNNIRPTPKAEALWQQMVDCCRKIRAQATAGMTEEEINQYISLCQRVIKNMNANVGFSLRNCSSSQSVPKASDPKMQELES</sequence>
<dbReference type="InterPro" id="IPR023187">
    <property type="entry name" value="Tscrpt_reg_MarR-type_CS"/>
</dbReference>
<feature type="domain" description="HTH marR-type" evidence="5">
    <location>
        <begin position="1"/>
        <end position="139"/>
    </location>
</feature>
<protein>
    <submittedName>
        <fullName evidence="6">Transcriptional regulator SlyA</fullName>
    </submittedName>
</protein>
<dbReference type="PROSITE" id="PS50995">
    <property type="entry name" value="HTH_MARR_2"/>
    <property type="match status" value="1"/>
</dbReference>
<dbReference type="InterPro" id="IPR039422">
    <property type="entry name" value="MarR/SlyA-like"/>
</dbReference>
<dbReference type="SUPFAM" id="SSF46785">
    <property type="entry name" value="Winged helix' DNA-binding domain"/>
    <property type="match status" value="1"/>
</dbReference>
<feature type="compositionally biased region" description="Basic and acidic residues" evidence="4">
    <location>
        <begin position="162"/>
        <end position="171"/>
    </location>
</feature>
<dbReference type="PANTHER" id="PTHR33164">
    <property type="entry name" value="TRANSCRIPTIONAL REGULATOR, MARR FAMILY"/>
    <property type="match status" value="1"/>
</dbReference>
<reference evidence="6 7" key="1">
    <citation type="submission" date="2019-02" db="EMBL/GenBank/DDBJ databases">
        <title>Deep-cultivation of Planctomycetes and their phenomic and genomic characterization uncovers novel biology.</title>
        <authorList>
            <person name="Wiegand S."/>
            <person name="Jogler M."/>
            <person name="Boedeker C."/>
            <person name="Pinto D."/>
            <person name="Vollmers J."/>
            <person name="Rivas-Marin E."/>
            <person name="Kohn T."/>
            <person name="Peeters S.H."/>
            <person name="Heuer A."/>
            <person name="Rast P."/>
            <person name="Oberbeckmann S."/>
            <person name="Bunk B."/>
            <person name="Jeske O."/>
            <person name="Meyerdierks A."/>
            <person name="Storesund J.E."/>
            <person name="Kallscheuer N."/>
            <person name="Luecker S."/>
            <person name="Lage O.M."/>
            <person name="Pohl T."/>
            <person name="Merkel B.J."/>
            <person name="Hornburger P."/>
            <person name="Mueller R.-W."/>
            <person name="Bruemmer F."/>
            <person name="Labrenz M."/>
            <person name="Spormann A.M."/>
            <person name="Op den Camp H."/>
            <person name="Overmann J."/>
            <person name="Amann R."/>
            <person name="Jetten M.S.M."/>
            <person name="Mascher T."/>
            <person name="Medema M.H."/>
            <person name="Devos D.P."/>
            <person name="Kaster A.-K."/>
            <person name="Ovreas L."/>
            <person name="Rohde M."/>
            <person name="Galperin M.Y."/>
            <person name="Jogler C."/>
        </authorList>
    </citation>
    <scope>NUCLEOTIDE SEQUENCE [LARGE SCALE GENOMIC DNA]</scope>
    <source>
        <strain evidence="6 7">Pla110</strain>
    </source>
</reference>
<dbReference type="GO" id="GO:0003700">
    <property type="term" value="F:DNA-binding transcription factor activity"/>
    <property type="evidence" value="ECO:0007669"/>
    <property type="project" value="InterPro"/>
</dbReference>
<dbReference type="InterPro" id="IPR000835">
    <property type="entry name" value="HTH_MarR-typ"/>
</dbReference>
<dbReference type="AlphaFoldDB" id="A0A518CNL2"/>
<dbReference type="PROSITE" id="PS01117">
    <property type="entry name" value="HTH_MARR_1"/>
    <property type="match status" value="1"/>
</dbReference>
<evidence type="ECO:0000256" key="2">
    <source>
        <dbReference type="ARBA" id="ARBA00023125"/>
    </source>
</evidence>
<dbReference type="Gene3D" id="1.10.10.10">
    <property type="entry name" value="Winged helix-like DNA-binding domain superfamily/Winged helix DNA-binding domain"/>
    <property type="match status" value="1"/>
</dbReference>
<dbReference type="InterPro" id="IPR036390">
    <property type="entry name" value="WH_DNA-bd_sf"/>
</dbReference>
<keyword evidence="7" id="KW-1185">Reference proteome</keyword>
<dbReference type="GO" id="GO:0003677">
    <property type="term" value="F:DNA binding"/>
    <property type="evidence" value="ECO:0007669"/>
    <property type="project" value="UniProtKB-KW"/>
</dbReference>
<dbReference type="Pfam" id="PF01047">
    <property type="entry name" value="MarR"/>
    <property type="match status" value="1"/>
</dbReference>
<evidence type="ECO:0000256" key="4">
    <source>
        <dbReference type="SAM" id="MobiDB-lite"/>
    </source>
</evidence>
<evidence type="ECO:0000313" key="6">
    <source>
        <dbReference type="EMBL" id="QDU80821.1"/>
    </source>
</evidence>
<organism evidence="6 7">
    <name type="scientific">Polystyrenella longa</name>
    <dbReference type="NCBI Taxonomy" id="2528007"/>
    <lineage>
        <taxon>Bacteria</taxon>
        <taxon>Pseudomonadati</taxon>
        <taxon>Planctomycetota</taxon>
        <taxon>Planctomycetia</taxon>
        <taxon>Planctomycetales</taxon>
        <taxon>Planctomycetaceae</taxon>
        <taxon>Polystyrenella</taxon>
    </lineage>
</organism>
<dbReference type="PRINTS" id="PR00598">
    <property type="entry name" value="HTHMARR"/>
</dbReference>
<evidence type="ECO:0000256" key="3">
    <source>
        <dbReference type="ARBA" id="ARBA00023163"/>
    </source>
</evidence>
<accession>A0A518CNL2</accession>
<dbReference type="KEGG" id="plon:Pla110_25560"/>
<dbReference type="SMART" id="SM00347">
    <property type="entry name" value="HTH_MARR"/>
    <property type="match status" value="1"/>
</dbReference>
<dbReference type="GO" id="GO:0006950">
    <property type="term" value="P:response to stress"/>
    <property type="evidence" value="ECO:0007669"/>
    <property type="project" value="TreeGrafter"/>
</dbReference>
<gene>
    <name evidence="6" type="primary">slyA</name>
    <name evidence="6" type="ORF">Pla110_25560</name>
</gene>
<keyword evidence="3" id="KW-0804">Transcription</keyword>
<keyword evidence="2" id="KW-0238">DNA-binding</keyword>
<dbReference type="OrthoDB" id="32523at2"/>
<name>A0A518CNL2_9PLAN</name>
<dbReference type="Proteomes" id="UP000317178">
    <property type="component" value="Chromosome"/>
</dbReference>
<dbReference type="EMBL" id="CP036281">
    <property type="protein sequence ID" value="QDU80821.1"/>
    <property type="molecule type" value="Genomic_DNA"/>
</dbReference>
<evidence type="ECO:0000259" key="5">
    <source>
        <dbReference type="PROSITE" id="PS50995"/>
    </source>
</evidence>
<dbReference type="PANTHER" id="PTHR33164:SF64">
    <property type="entry name" value="TRANSCRIPTIONAL REGULATOR SLYA"/>
    <property type="match status" value="1"/>
</dbReference>
<evidence type="ECO:0000313" key="7">
    <source>
        <dbReference type="Proteomes" id="UP000317178"/>
    </source>
</evidence>
<feature type="region of interest" description="Disordered" evidence="4">
    <location>
        <begin position="152"/>
        <end position="171"/>
    </location>
</feature>
<proteinExistence type="predicted"/>
<dbReference type="InterPro" id="IPR036388">
    <property type="entry name" value="WH-like_DNA-bd_sf"/>
</dbReference>